<name>A0A8H3EY66_9LECA</name>
<evidence type="ECO:0000313" key="2">
    <source>
        <dbReference type="EMBL" id="CAF9914806.1"/>
    </source>
</evidence>
<sequence>MSGTCEHCIKGAIHAGLPKGKEELVHGITTYIVGNRVNPKAIIVVYSDIFGLKLPNNKLIADVYAASGDYLVYLPDFFAGDPMKLKFANVAIPVDASRQSSLSKYSGLLASMPSLLLWLGRHKEEPTWEYCRKFLDALRRDTYGKVKIGMSGFCWGGRYAIRAGQTSSNIQIGGQVVPLVDAVVALHPSNLELPRDVNAPSVAVPLSIAWGEDDEMVSIKQRGQIEDIFEKLSQSGTSLPVVEHRTYKPGRHGFAVRGNPDNPVERSILEDTEKQAVDWFKRWL</sequence>
<organism evidence="2 3">
    <name type="scientific">Gomphillus americanus</name>
    <dbReference type="NCBI Taxonomy" id="1940652"/>
    <lineage>
        <taxon>Eukaryota</taxon>
        <taxon>Fungi</taxon>
        <taxon>Dikarya</taxon>
        <taxon>Ascomycota</taxon>
        <taxon>Pezizomycotina</taxon>
        <taxon>Lecanoromycetes</taxon>
        <taxon>OSLEUM clade</taxon>
        <taxon>Ostropomycetidae</taxon>
        <taxon>Ostropales</taxon>
        <taxon>Graphidaceae</taxon>
        <taxon>Gomphilloideae</taxon>
        <taxon>Gomphillus</taxon>
    </lineage>
</organism>
<dbReference type="InterPro" id="IPR029058">
    <property type="entry name" value="AB_hydrolase_fold"/>
</dbReference>
<comment type="caution">
    <text evidence="2">The sequence shown here is derived from an EMBL/GenBank/DDBJ whole genome shotgun (WGS) entry which is preliminary data.</text>
</comment>
<dbReference type="SUPFAM" id="SSF53474">
    <property type="entry name" value="alpha/beta-Hydrolases"/>
    <property type="match status" value="1"/>
</dbReference>
<dbReference type="PANTHER" id="PTHR17630">
    <property type="entry name" value="DIENELACTONE HYDROLASE"/>
    <property type="match status" value="1"/>
</dbReference>
<proteinExistence type="predicted"/>
<dbReference type="Pfam" id="PF01738">
    <property type="entry name" value="DLH"/>
    <property type="match status" value="1"/>
</dbReference>
<dbReference type="AlphaFoldDB" id="A0A8H3EY66"/>
<dbReference type="EMBL" id="CAJPDQ010000009">
    <property type="protein sequence ID" value="CAF9914806.1"/>
    <property type="molecule type" value="Genomic_DNA"/>
</dbReference>
<gene>
    <name evidence="2" type="ORF">GOMPHAMPRED_008284</name>
</gene>
<evidence type="ECO:0000313" key="3">
    <source>
        <dbReference type="Proteomes" id="UP000664169"/>
    </source>
</evidence>
<dbReference type="Proteomes" id="UP000664169">
    <property type="component" value="Unassembled WGS sequence"/>
</dbReference>
<protein>
    <recommendedName>
        <fullName evidence="1">Dienelactone hydrolase domain-containing protein</fullName>
    </recommendedName>
</protein>
<feature type="domain" description="Dienelactone hydrolase" evidence="1">
    <location>
        <begin position="29"/>
        <end position="282"/>
    </location>
</feature>
<evidence type="ECO:0000259" key="1">
    <source>
        <dbReference type="Pfam" id="PF01738"/>
    </source>
</evidence>
<dbReference type="InterPro" id="IPR002925">
    <property type="entry name" value="Dienelactn_hydro"/>
</dbReference>
<keyword evidence="3" id="KW-1185">Reference proteome</keyword>
<accession>A0A8H3EY66</accession>
<dbReference type="Gene3D" id="3.40.50.1820">
    <property type="entry name" value="alpha/beta hydrolase"/>
    <property type="match status" value="1"/>
</dbReference>
<dbReference type="PANTHER" id="PTHR17630:SF87">
    <property type="entry name" value="DIENELACTONE HYDROLASE DOMAIN-CONTAINING PROTEIN"/>
    <property type="match status" value="1"/>
</dbReference>
<reference evidence="2" key="1">
    <citation type="submission" date="2021-03" db="EMBL/GenBank/DDBJ databases">
        <authorList>
            <person name="Tagirdzhanova G."/>
        </authorList>
    </citation>
    <scope>NUCLEOTIDE SEQUENCE</scope>
</reference>
<dbReference type="OrthoDB" id="17560at2759"/>
<dbReference type="GO" id="GO:0016787">
    <property type="term" value="F:hydrolase activity"/>
    <property type="evidence" value="ECO:0007669"/>
    <property type="project" value="InterPro"/>
</dbReference>